<feature type="domain" description="MD-2-related lipid-recognition" evidence="5">
    <location>
        <begin position="22"/>
        <end position="158"/>
    </location>
</feature>
<evidence type="ECO:0000256" key="3">
    <source>
        <dbReference type="ARBA" id="ARBA00022525"/>
    </source>
</evidence>
<organism evidence="6">
    <name type="scientific">Macrocentrus cingulum</name>
    <dbReference type="NCBI Taxonomy" id="535359"/>
    <lineage>
        <taxon>Eukaryota</taxon>
        <taxon>Metazoa</taxon>
        <taxon>Ecdysozoa</taxon>
        <taxon>Arthropoda</taxon>
        <taxon>Hexapoda</taxon>
        <taxon>Insecta</taxon>
        <taxon>Pterygota</taxon>
        <taxon>Neoptera</taxon>
        <taxon>Endopterygota</taxon>
        <taxon>Hymenoptera</taxon>
        <taxon>Apocrita</taxon>
        <taxon>Ichneumonoidea</taxon>
        <taxon>Braconidae</taxon>
        <taxon>Macrocentrinae</taxon>
        <taxon>Macrocentrus</taxon>
    </lineage>
</organism>
<keyword evidence="4" id="KW-0732">Signal</keyword>
<keyword evidence="3" id="KW-0964">Secreted</keyword>
<comment type="similarity">
    <text evidence="2">Belongs to the NPC2 family.</text>
</comment>
<dbReference type="Gene3D" id="2.60.40.770">
    <property type="match status" value="1"/>
</dbReference>
<dbReference type="Pfam" id="PF02221">
    <property type="entry name" value="E1_DerP2_DerF2"/>
    <property type="match status" value="1"/>
</dbReference>
<dbReference type="InterPro" id="IPR014756">
    <property type="entry name" value="Ig_E-set"/>
</dbReference>
<feature type="chain" id="PRO_5020895108" evidence="4">
    <location>
        <begin position="22"/>
        <end position="161"/>
    </location>
</feature>
<accession>A0A4P8XSB7</accession>
<sequence>MTSAKIFILWVLGVWVMIINGYEDCTNLKDISNPNGTSLGTLQGFNVSDCDVNKVCIIDHNSTTTLSMDFTLNERVEVVNTKVEASLGFISLELKIGHPAPCNDTNSGLECPLEPSDTAYHYTVTDQIKFRIRNQKINVKWSLLNEDAKTIVCAQVAVMFR</sequence>
<reference evidence="6" key="1">
    <citation type="submission" date="2018-10" db="EMBL/GenBank/DDBJ databases">
        <authorList>
            <person name="Maung K.L."/>
            <person name="Zhang T.T."/>
            <person name="Dapeng J."/>
            <person name="Wang Z.Y."/>
        </authorList>
    </citation>
    <scope>NUCLEOTIDE SEQUENCE</scope>
</reference>
<name>A0A4P8XSB7_9HYME</name>
<dbReference type="SMR" id="A0A4P8XSB7"/>
<dbReference type="EMBL" id="MK089532">
    <property type="protein sequence ID" value="QCT05781.1"/>
    <property type="molecule type" value="mRNA"/>
</dbReference>
<evidence type="ECO:0000256" key="2">
    <source>
        <dbReference type="ARBA" id="ARBA00006370"/>
    </source>
</evidence>
<proteinExistence type="evidence at transcript level"/>
<dbReference type="InterPro" id="IPR003172">
    <property type="entry name" value="ML_dom"/>
</dbReference>
<feature type="signal peptide" evidence="4">
    <location>
        <begin position="1"/>
        <end position="21"/>
    </location>
</feature>
<comment type="subcellular location">
    <subcellularLocation>
        <location evidence="1">Secreted</location>
    </subcellularLocation>
</comment>
<dbReference type="AlphaFoldDB" id="A0A4P8XSB7"/>
<evidence type="ECO:0000313" key="6">
    <source>
        <dbReference type="EMBL" id="QCT05781.1"/>
    </source>
</evidence>
<evidence type="ECO:0000259" key="5">
    <source>
        <dbReference type="SMART" id="SM00737"/>
    </source>
</evidence>
<dbReference type="SUPFAM" id="SSF81296">
    <property type="entry name" value="E set domains"/>
    <property type="match status" value="1"/>
</dbReference>
<dbReference type="SMART" id="SM00737">
    <property type="entry name" value="ML"/>
    <property type="match status" value="1"/>
</dbReference>
<evidence type="ECO:0000256" key="1">
    <source>
        <dbReference type="ARBA" id="ARBA00004613"/>
    </source>
</evidence>
<gene>
    <name evidence="6" type="primary">NPC2</name>
</gene>
<dbReference type="FunFam" id="2.60.40.770:FF:000001">
    <property type="entry name" value="NPC intracellular cholesterol transporter 2"/>
    <property type="match status" value="1"/>
</dbReference>
<evidence type="ECO:0000256" key="4">
    <source>
        <dbReference type="SAM" id="SignalP"/>
    </source>
</evidence>
<dbReference type="GO" id="GO:0005576">
    <property type="term" value="C:extracellular region"/>
    <property type="evidence" value="ECO:0007669"/>
    <property type="project" value="UniProtKB-SubCell"/>
</dbReference>
<protein>
    <submittedName>
        <fullName evidence="6">Niemann-pick type C2 protein</fullName>
    </submittedName>
</protein>